<evidence type="ECO:0000313" key="3">
    <source>
        <dbReference type="Proteomes" id="UP001519295"/>
    </source>
</evidence>
<organism evidence="2 3">
    <name type="scientific">Pseudonocardia parietis</name>
    <dbReference type="NCBI Taxonomy" id="570936"/>
    <lineage>
        <taxon>Bacteria</taxon>
        <taxon>Bacillati</taxon>
        <taxon>Actinomycetota</taxon>
        <taxon>Actinomycetes</taxon>
        <taxon>Pseudonocardiales</taxon>
        <taxon>Pseudonocardiaceae</taxon>
        <taxon>Pseudonocardia</taxon>
    </lineage>
</organism>
<evidence type="ECO:0000313" key="2">
    <source>
        <dbReference type="EMBL" id="MBP2370282.1"/>
    </source>
</evidence>
<proteinExistence type="predicted"/>
<comment type="caution">
    <text evidence="2">The sequence shown here is derived from an EMBL/GenBank/DDBJ whole genome shotgun (WGS) entry which is preliminary data.</text>
</comment>
<name>A0ABS4W246_9PSEU</name>
<keyword evidence="3" id="KW-1185">Reference proteome</keyword>
<feature type="transmembrane region" description="Helical" evidence="1">
    <location>
        <begin position="37"/>
        <end position="54"/>
    </location>
</feature>
<accession>A0ABS4W246</accession>
<sequence>MTGQSKPRPPVGPLVMAGFAVLGAGLIAWMWLGDWRYAATAAVMFVVLAAVSGPREGRQR</sequence>
<evidence type="ECO:0000256" key="1">
    <source>
        <dbReference type="SAM" id="Phobius"/>
    </source>
</evidence>
<dbReference type="Proteomes" id="UP001519295">
    <property type="component" value="Unassembled WGS sequence"/>
</dbReference>
<gene>
    <name evidence="2" type="ORF">JOF36_005978</name>
</gene>
<keyword evidence="1" id="KW-1133">Transmembrane helix</keyword>
<reference evidence="2 3" key="1">
    <citation type="submission" date="2021-03" db="EMBL/GenBank/DDBJ databases">
        <title>Sequencing the genomes of 1000 actinobacteria strains.</title>
        <authorList>
            <person name="Klenk H.-P."/>
        </authorList>
    </citation>
    <scope>NUCLEOTIDE SEQUENCE [LARGE SCALE GENOMIC DNA]</scope>
    <source>
        <strain evidence="2 3">DSM 45256</strain>
    </source>
</reference>
<protein>
    <submittedName>
        <fullName evidence="2">Uncharacterized protein</fullName>
    </submittedName>
</protein>
<dbReference type="RefSeq" id="WP_210033394.1">
    <property type="nucleotide sequence ID" value="NZ_JAGINU010000001.1"/>
</dbReference>
<dbReference type="EMBL" id="JAGINU010000001">
    <property type="protein sequence ID" value="MBP2370282.1"/>
    <property type="molecule type" value="Genomic_DNA"/>
</dbReference>
<feature type="transmembrane region" description="Helical" evidence="1">
    <location>
        <begin position="12"/>
        <end position="31"/>
    </location>
</feature>
<keyword evidence="1" id="KW-0812">Transmembrane</keyword>
<keyword evidence="1" id="KW-0472">Membrane</keyword>